<proteinExistence type="predicted"/>
<dbReference type="Proteomes" id="UP001300745">
    <property type="component" value="Unassembled WGS sequence"/>
</dbReference>
<dbReference type="Pfam" id="PF23926">
    <property type="entry name" value="LtfC"/>
    <property type="match status" value="1"/>
</dbReference>
<reference evidence="2 3" key="1">
    <citation type="submission" date="2022-11" db="EMBL/GenBank/DDBJ databases">
        <title>Mycobacterium sp. nov.</title>
        <authorList>
            <person name="Papic B."/>
            <person name="Spicic S."/>
            <person name="Duvnjak S."/>
        </authorList>
    </citation>
    <scope>NUCLEOTIDE SEQUENCE [LARGE SCALE GENOMIC DNA]</scope>
    <source>
        <strain evidence="2 3">CVI_P4</strain>
    </source>
</reference>
<evidence type="ECO:0000259" key="1">
    <source>
        <dbReference type="Pfam" id="PF23926"/>
    </source>
</evidence>
<name>A0ABT3SEA3_9MYCO</name>
<comment type="caution">
    <text evidence="2">The sequence shown here is derived from an EMBL/GenBank/DDBJ whole genome shotgun (WGS) entry which is preliminary data.</text>
</comment>
<gene>
    <name evidence="2" type="ORF">ORI27_14100</name>
</gene>
<dbReference type="EMBL" id="JAPJDO010000010">
    <property type="protein sequence ID" value="MCX2937838.1"/>
    <property type="molecule type" value="Genomic_DNA"/>
</dbReference>
<accession>A0ABT3SEA3</accession>
<feature type="domain" description="LtfC/p132/Gp6 beta-sandwich" evidence="1">
    <location>
        <begin position="7"/>
        <end position="100"/>
    </location>
</feature>
<dbReference type="RefSeq" id="WP_265997499.1">
    <property type="nucleotide sequence ID" value="NZ_JAPJDN010000010.1"/>
</dbReference>
<keyword evidence="3" id="KW-1185">Reference proteome</keyword>
<sequence length="316" mass="34452">MPGKFAPLILSRGEQYDPAPLTPRSYGYSQWPTPSIVETTFYASDGGVIATIEGDVAADAIRFDVDPEEVDIVPAGAQYETFLEDNQGKKRQLRYGQVIRKQANFFNDPLRVTGNRVLQFKDNFSNRVGLVGSKWFVLYGKPVIHDNSGASNPNGVGPNHSLFYKAAMRFYAPLNSDTVTLSFNLLNPGPGTLGIAVSSDATMSSYRSISFVSDTVVPANNKVYAASGKGIFTRTNQVPSVAHTIVDNTNYKLRYDDDTKRLALLESDMVTEIIGWTDEDGIVAVGPGHRYFDITWEASATSTGPQVTTISAQDGV</sequence>
<organism evidence="2 3">
    <name type="scientific">Mycobacterium pinniadriaticum</name>
    <dbReference type="NCBI Taxonomy" id="2994102"/>
    <lineage>
        <taxon>Bacteria</taxon>
        <taxon>Bacillati</taxon>
        <taxon>Actinomycetota</taxon>
        <taxon>Actinomycetes</taxon>
        <taxon>Mycobacteriales</taxon>
        <taxon>Mycobacteriaceae</taxon>
        <taxon>Mycobacterium</taxon>
    </lineage>
</organism>
<dbReference type="InterPro" id="IPR055688">
    <property type="entry name" value="LtfC/p132/Gp6_b-sand"/>
</dbReference>
<protein>
    <recommendedName>
        <fullName evidence="1">LtfC/p132/Gp6 beta-sandwich domain-containing protein</fullName>
    </recommendedName>
</protein>
<evidence type="ECO:0000313" key="2">
    <source>
        <dbReference type="EMBL" id="MCX2937838.1"/>
    </source>
</evidence>
<evidence type="ECO:0000313" key="3">
    <source>
        <dbReference type="Proteomes" id="UP001300745"/>
    </source>
</evidence>